<protein>
    <recommendedName>
        <fullName evidence="1">Fumarate lyase N-terminal domain-containing protein</fullName>
    </recommendedName>
</protein>
<dbReference type="Gene3D" id="1.20.200.10">
    <property type="entry name" value="Fumarase/aspartase (Central domain)"/>
    <property type="match status" value="1"/>
</dbReference>
<feature type="non-terminal residue" evidence="2">
    <location>
        <position position="353"/>
    </location>
</feature>
<dbReference type="EMBL" id="UINC01032477">
    <property type="protein sequence ID" value="SVB20198.1"/>
    <property type="molecule type" value="Genomic_DNA"/>
</dbReference>
<feature type="domain" description="Fumarate lyase N-terminal" evidence="1">
    <location>
        <begin position="13"/>
        <end position="306"/>
    </location>
</feature>
<accession>A0A382C2B3</accession>
<dbReference type="CDD" id="cd01359">
    <property type="entry name" value="Argininosuccinate_lyase"/>
    <property type="match status" value="1"/>
</dbReference>
<evidence type="ECO:0000313" key="2">
    <source>
        <dbReference type="EMBL" id="SVB20198.1"/>
    </source>
</evidence>
<dbReference type="NCBIfam" id="TIGR00838">
    <property type="entry name" value="argH"/>
    <property type="match status" value="1"/>
</dbReference>
<dbReference type="InterPro" id="IPR000362">
    <property type="entry name" value="Fumarate_lyase_fam"/>
</dbReference>
<dbReference type="PROSITE" id="PS00163">
    <property type="entry name" value="FUMARATE_LYASES"/>
    <property type="match status" value="1"/>
</dbReference>
<dbReference type="InterPro" id="IPR008948">
    <property type="entry name" value="L-Aspartase-like"/>
</dbReference>
<gene>
    <name evidence="2" type="ORF">METZ01_LOCUS173052</name>
</gene>
<dbReference type="GO" id="GO:0042450">
    <property type="term" value="P:L-arginine biosynthetic process via ornithine"/>
    <property type="evidence" value="ECO:0007669"/>
    <property type="project" value="InterPro"/>
</dbReference>
<dbReference type="GO" id="GO:0004056">
    <property type="term" value="F:argininosuccinate lyase activity"/>
    <property type="evidence" value="ECO:0007669"/>
    <property type="project" value="InterPro"/>
</dbReference>
<dbReference type="Pfam" id="PF00206">
    <property type="entry name" value="Lyase_1"/>
    <property type="match status" value="1"/>
</dbReference>
<feature type="non-terminal residue" evidence="2">
    <location>
        <position position="1"/>
    </location>
</feature>
<dbReference type="AlphaFoldDB" id="A0A382C2B3"/>
<dbReference type="PANTHER" id="PTHR43814">
    <property type="entry name" value="ARGININOSUCCINATE LYASE"/>
    <property type="match status" value="1"/>
</dbReference>
<dbReference type="InterPro" id="IPR022761">
    <property type="entry name" value="Fumarate_lyase_N"/>
</dbReference>
<dbReference type="InterPro" id="IPR024083">
    <property type="entry name" value="Fumarase/histidase_N"/>
</dbReference>
<dbReference type="Gene3D" id="1.10.275.10">
    <property type="entry name" value="Fumarase/aspartase (N-terminal domain)"/>
    <property type="match status" value="1"/>
</dbReference>
<name>A0A382C2B3_9ZZZZ</name>
<dbReference type="PRINTS" id="PR00145">
    <property type="entry name" value="ARGSUCLYASE"/>
</dbReference>
<dbReference type="FunFam" id="1.20.200.10:FF:000015">
    <property type="entry name" value="argininosuccinate lyase isoform X2"/>
    <property type="match status" value="1"/>
</dbReference>
<dbReference type="InterPro" id="IPR009049">
    <property type="entry name" value="Argininosuccinate_lyase"/>
</dbReference>
<dbReference type="SUPFAM" id="SSF48557">
    <property type="entry name" value="L-aspartase-like"/>
    <property type="match status" value="1"/>
</dbReference>
<dbReference type="GO" id="GO:0005829">
    <property type="term" value="C:cytosol"/>
    <property type="evidence" value="ECO:0007669"/>
    <property type="project" value="TreeGrafter"/>
</dbReference>
<reference evidence="2" key="1">
    <citation type="submission" date="2018-05" db="EMBL/GenBank/DDBJ databases">
        <authorList>
            <person name="Lanie J.A."/>
            <person name="Ng W.-L."/>
            <person name="Kazmierczak K.M."/>
            <person name="Andrzejewski T.M."/>
            <person name="Davidsen T.M."/>
            <person name="Wayne K.J."/>
            <person name="Tettelin H."/>
            <person name="Glass J.I."/>
            <person name="Rusch D."/>
            <person name="Podicherti R."/>
            <person name="Tsui H.-C.T."/>
            <person name="Winkler M.E."/>
        </authorList>
    </citation>
    <scope>NUCLEOTIDE SEQUENCE</scope>
</reference>
<sequence length="353" mass="38938">VVDTTPEASLWSGRIQGSMSPEMIPLNSSLSVDIRLGSQDIRGSQAWSRALERAGVLSPSEGDLLVEGLDRVAERLVDSDHSNEADEDIHSLVERLLYEEVGDVAGKLHTGRSRNDQVATDFRLWSMEASDSLDRALEGVQEALLEWARESVEVIIPGYTHLQQGQPVRAAHWMLSHFWPIDRDRRLIESVRAEAGVLPLGSGAISGCPFLIDREFLREELGFSRVSENSMDAVSDRDWALDFLFVTARIGVHLSRLAEDLVLFASKEFGFLRLSDGYSTGSSLMPQKRNPDVAELVRGQSGRLVGNLMTLLTVLKGLPTGFNRDLQDDKRTLFDSVDTLMVVLPAVAGAVRG</sequence>
<dbReference type="PRINTS" id="PR00149">
    <property type="entry name" value="FUMRATELYASE"/>
</dbReference>
<dbReference type="InterPro" id="IPR020557">
    <property type="entry name" value="Fumarate_lyase_CS"/>
</dbReference>
<evidence type="ECO:0000259" key="1">
    <source>
        <dbReference type="Pfam" id="PF00206"/>
    </source>
</evidence>
<dbReference type="PANTHER" id="PTHR43814:SF1">
    <property type="entry name" value="ARGININOSUCCINATE LYASE"/>
    <property type="match status" value="1"/>
</dbReference>
<organism evidence="2">
    <name type="scientific">marine metagenome</name>
    <dbReference type="NCBI Taxonomy" id="408172"/>
    <lineage>
        <taxon>unclassified sequences</taxon>
        <taxon>metagenomes</taxon>
        <taxon>ecological metagenomes</taxon>
    </lineage>
</organism>
<proteinExistence type="predicted"/>